<keyword evidence="1 2" id="KW-0597">Phosphoprotein</keyword>
<feature type="domain" description="Response regulatory" evidence="3">
    <location>
        <begin position="16"/>
        <end position="127"/>
    </location>
</feature>
<evidence type="ECO:0000313" key="4">
    <source>
        <dbReference type="EMBL" id="NDV85574.1"/>
    </source>
</evidence>
<dbReference type="SMART" id="SM00448">
    <property type="entry name" value="REC"/>
    <property type="match status" value="1"/>
</dbReference>
<dbReference type="PANTHER" id="PTHR44591:SF24">
    <property type="entry name" value="PROTEIN-GLUTAMATE METHYLESTERASE_PROTEIN-GLUTAMINE GLUTAMINASE 1"/>
    <property type="match status" value="1"/>
</dbReference>
<dbReference type="AlphaFoldDB" id="A0A6L9MCN4"/>
<dbReference type="PANTHER" id="PTHR44591">
    <property type="entry name" value="STRESS RESPONSE REGULATOR PROTEIN 1"/>
    <property type="match status" value="1"/>
</dbReference>
<accession>A0A6L9MCN4</accession>
<organism evidence="4 5">
    <name type="scientific">Aurantimonas aggregata</name>
    <dbReference type="NCBI Taxonomy" id="2047720"/>
    <lineage>
        <taxon>Bacteria</taxon>
        <taxon>Pseudomonadati</taxon>
        <taxon>Pseudomonadota</taxon>
        <taxon>Alphaproteobacteria</taxon>
        <taxon>Hyphomicrobiales</taxon>
        <taxon>Aurantimonadaceae</taxon>
        <taxon>Aurantimonas</taxon>
    </lineage>
</organism>
<gene>
    <name evidence="4" type="ORF">GTW51_02560</name>
</gene>
<evidence type="ECO:0000259" key="3">
    <source>
        <dbReference type="PROSITE" id="PS50110"/>
    </source>
</evidence>
<proteinExistence type="predicted"/>
<dbReference type="InterPro" id="IPR001789">
    <property type="entry name" value="Sig_transdc_resp-reg_receiver"/>
</dbReference>
<dbReference type="SUPFAM" id="SSF52172">
    <property type="entry name" value="CheY-like"/>
    <property type="match status" value="1"/>
</dbReference>
<comment type="caution">
    <text evidence="4">The sequence shown here is derived from an EMBL/GenBank/DDBJ whole genome shotgun (WGS) entry which is preliminary data.</text>
</comment>
<dbReference type="InterPro" id="IPR050595">
    <property type="entry name" value="Bact_response_regulator"/>
</dbReference>
<protein>
    <submittedName>
        <fullName evidence="4">Response regulator</fullName>
    </submittedName>
</protein>
<feature type="modified residue" description="4-aspartylphosphate" evidence="2">
    <location>
        <position position="67"/>
    </location>
</feature>
<reference evidence="4 5" key="1">
    <citation type="submission" date="2020-01" db="EMBL/GenBank/DDBJ databases">
        <title>Genomes of bacteria type strains.</title>
        <authorList>
            <person name="Chen J."/>
            <person name="Zhu S."/>
            <person name="Chen J."/>
        </authorList>
    </citation>
    <scope>NUCLEOTIDE SEQUENCE [LARGE SCALE GENOMIC DNA]</scope>
    <source>
        <strain evidence="4 5">KCTC 52919</strain>
    </source>
</reference>
<dbReference type="EMBL" id="JAAAMJ010000001">
    <property type="protein sequence ID" value="NDV85574.1"/>
    <property type="molecule type" value="Genomic_DNA"/>
</dbReference>
<evidence type="ECO:0000313" key="5">
    <source>
        <dbReference type="Proteomes" id="UP000476332"/>
    </source>
</evidence>
<keyword evidence="5" id="KW-1185">Reference proteome</keyword>
<evidence type="ECO:0000256" key="2">
    <source>
        <dbReference type="PROSITE-ProRule" id="PRU00169"/>
    </source>
</evidence>
<name>A0A6L9MCN4_9HYPH</name>
<dbReference type="Gene3D" id="3.40.50.2300">
    <property type="match status" value="1"/>
</dbReference>
<dbReference type="InterPro" id="IPR011006">
    <property type="entry name" value="CheY-like_superfamily"/>
</dbReference>
<dbReference type="PROSITE" id="PS50110">
    <property type="entry name" value="RESPONSE_REGULATORY"/>
    <property type="match status" value="1"/>
</dbReference>
<dbReference type="Pfam" id="PF00072">
    <property type="entry name" value="Response_reg"/>
    <property type="match status" value="1"/>
</dbReference>
<evidence type="ECO:0000256" key="1">
    <source>
        <dbReference type="ARBA" id="ARBA00022553"/>
    </source>
</evidence>
<sequence length="128" mass="14066">MKVQPHRQSGDLTGVKVFVVEDESLVAMQLEDMLDDLGCNVVATAMRVSGAHRLIDSGLEIDVAILDVNIGGETVYPVAERMREAGIPIVFATGYGRGGVEERWHDCPILQKPYTIQQIETSIDTVLR</sequence>
<dbReference type="GO" id="GO:0000160">
    <property type="term" value="P:phosphorelay signal transduction system"/>
    <property type="evidence" value="ECO:0007669"/>
    <property type="project" value="InterPro"/>
</dbReference>
<dbReference type="Proteomes" id="UP000476332">
    <property type="component" value="Unassembled WGS sequence"/>
</dbReference>